<feature type="compositionally biased region" description="Basic and acidic residues" evidence="1">
    <location>
        <begin position="79"/>
        <end position="90"/>
    </location>
</feature>
<keyword evidence="3" id="KW-1185">Reference proteome</keyword>
<name>A0ABD1YQY8_9MARC</name>
<organism evidence="2 3">
    <name type="scientific">Riccia fluitans</name>
    <dbReference type="NCBI Taxonomy" id="41844"/>
    <lineage>
        <taxon>Eukaryota</taxon>
        <taxon>Viridiplantae</taxon>
        <taxon>Streptophyta</taxon>
        <taxon>Embryophyta</taxon>
        <taxon>Marchantiophyta</taxon>
        <taxon>Marchantiopsida</taxon>
        <taxon>Marchantiidae</taxon>
        <taxon>Marchantiales</taxon>
        <taxon>Ricciaceae</taxon>
        <taxon>Riccia</taxon>
    </lineage>
</organism>
<feature type="region of interest" description="Disordered" evidence="1">
    <location>
        <begin position="66"/>
        <end position="90"/>
    </location>
</feature>
<evidence type="ECO:0000256" key="1">
    <source>
        <dbReference type="SAM" id="MobiDB-lite"/>
    </source>
</evidence>
<evidence type="ECO:0000313" key="3">
    <source>
        <dbReference type="Proteomes" id="UP001605036"/>
    </source>
</evidence>
<reference evidence="2 3" key="1">
    <citation type="submission" date="2024-09" db="EMBL/GenBank/DDBJ databases">
        <title>Chromosome-scale assembly of Riccia fluitans.</title>
        <authorList>
            <person name="Paukszto L."/>
            <person name="Sawicki J."/>
            <person name="Karawczyk K."/>
            <person name="Piernik-Szablinska J."/>
            <person name="Szczecinska M."/>
            <person name="Mazdziarz M."/>
        </authorList>
    </citation>
    <scope>NUCLEOTIDE SEQUENCE [LARGE SCALE GENOMIC DNA]</scope>
    <source>
        <strain evidence="2">Rf_01</strain>
        <tissue evidence="2">Aerial parts of the thallus</tissue>
    </source>
</reference>
<accession>A0ABD1YQY8</accession>
<dbReference type="EMBL" id="JBHFFA010000003">
    <property type="protein sequence ID" value="KAL2632849.1"/>
    <property type="molecule type" value="Genomic_DNA"/>
</dbReference>
<sequence>MFQKAKARRLVASQFPKFGRFKSSTHAKCYGIGPAVDFVMGSMKTYIDGNIKWQLELNRNRIDSSKADSELDTDVNARSSREQGKDRDKYTEGLKNITGEVCGCSSDMKVLIIVAIIIHKDEE</sequence>
<dbReference type="Proteomes" id="UP001605036">
    <property type="component" value="Unassembled WGS sequence"/>
</dbReference>
<gene>
    <name evidence="2" type="ORF">R1flu_004328</name>
</gene>
<evidence type="ECO:0000313" key="2">
    <source>
        <dbReference type="EMBL" id="KAL2632849.1"/>
    </source>
</evidence>
<dbReference type="AlphaFoldDB" id="A0ABD1YQY8"/>
<protein>
    <submittedName>
        <fullName evidence="2">Uncharacterized protein</fullName>
    </submittedName>
</protein>
<comment type="caution">
    <text evidence="2">The sequence shown here is derived from an EMBL/GenBank/DDBJ whole genome shotgun (WGS) entry which is preliminary data.</text>
</comment>
<proteinExistence type="predicted"/>